<reference evidence="8 9" key="1">
    <citation type="submission" date="2018-06" db="EMBL/GenBank/DDBJ databases">
        <title>Complete genome of Desulfovibrio marinus P48SEP.</title>
        <authorList>
            <person name="Crispim J.S."/>
            <person name="Vidigal P.M.P."/>
            <person name="Silva L.C.F."/>
            <person name="Araujo L.C."/>
            <person name="Laguardia C.N."/>
            <person name="Dias R.S."/>
            <person name="Sousa M.P."/>
            <person name="Paula S.O."/>
            <person name="Silva C."/>
        </authorList>
    </citation>
    <scope>NUCLEOTIDE SEQUENCE [LARGE SCALE GENOMIC DNA]</scope>
    <source>
        <strain evidence="8 9">P48SEP</strain>
    </source>
</reference>
<dbReference type="EMBL" id="QMIF01000014">
    <property type="protein sequence ID" value="TVM31718.1"/>
    <property type="molecule type" value="Genomic_DNA"/>
</dbReference>
<gene>
    <name evidence="8" type="ORF">DQK91_17420</name>
    <name evidence="7" type="ORF">E8L03_20325</name>
</gene>
<proteinExistence type="predicted"/>
<accession>A0A6P1ZC51</accession>
<evidence type="ECO:0000256" key="1">
    <source>
        <dbReference type="ARBA" id="ARBA00004651"/>
    </source>
</evidence>
<keyword evidence="2" id="KW-1003">Cell membrane</keyword>
<dbReference type="Proteomes" id="UP000434052">
    <property type="component" value="Unassembled WGS sequence"/>
</dbReference>
<dbReference type="InterPro" id="IPR001123">
    <property type="entry name" value="LeuE-type"/>
</dbReference>
<feature type="transmembrane region" description="Helical" evidence="6">
    <location>
        <begin position="140"/>
        <end position="164"/>
    </location>
</feature>
<feature type="transmembrane region" description="Helical" evidence="6">
    <location>
        <begin position="72"/>
        <end position="90"/>
    </location>
</feature>
<dbReference type="GO" id="GO:0015171">
    <property type="term" value="F:amino acid transmembrane transporter activity"/>
    <property type="evidence" value="ECO:0007669"/>
    <property type="project" value="TreeGrafter"/>
</dbReference>
<dbReference type="AlphaFoldDB" id="A0A6P1ZC51"/>
<evidence type="ECO:0000256" key="5">
    <source>
        <dbReference type="ARBA" id="ARBA00023136"/>
    </source>
</evidence>
<dbReference type="GO" id="GO:0005886">
    <property type="term" value="C:plasma membrane"/>
    <property type="evidence" value="ECO:0007669"/>
    <property type="project" value="UniProtKB-SubCell"/>
</dbReference>
<name>A0A6P1ZC51_9BACT</name>
<keyword evidence="5 6" id="KW-0472">Membrane</keyword>
<keyword evidence="3 6" id="KW-0812">Transmembrane</keyword>
<evidence type="ECO:0000256" key="2">
    <source>
        <dbReference type="ARBA" id="ARBA00022475"/>
    </source>
</evidence>
<sequence length="196" mass="21307">MQGMYLPFVLFLLAMTGTPGPGNMTMLAIGQTTGFRSALPFLAGSAMGFAALNTLVACGLGEVFRIWPQAATLLRVLGMTYIIYLAVKIIRMQSAPPEGAKLFSMFEGVLIHPLSPKSWAMSVAAYSQFMVETNPGPESMVFFVLAFMIFQVTFHSLWCALGAGIYKLLRNNHARLAVNTCLVVLMLGATFYAFLA</sequence>
<evidence type="ECO:0000313" key="9">
    <source>
        <dbReference type="Proteomes" id="UP000434052"/>
    </source>
</evidence>
<comment type="subcellular location">
    <subcellularLocation>
        <location evidence="1">Cell membrane</location>
        <topology evidence="1">Multi-pass membrane protein</topology>
    </subcellularLocation>
</comment>
<organism evidence="8 9">
    <name type="scientific">Oceanidesulfovibrio marinus</name>
    <dbReference type="NCBI Taxonomy" id="370038"/>
    <lineage>
        <taxon>Bacteria</taxon>
        <taxon>Pseudomonadati</taxon>
        <taxon>Thermodesulfobacteriota</taxon>
        <taxon>Desulfovibrionia</taxon>
        <taxon>Desulfovibrionales</taxon>
        <taxon>Desulfovibrionaceae</taxon>
        <taxon>Oceanidesulfovibrio</taxon>
    </lineage>
</organism>
<feature type="transmembrane region" description="Helical" evidence="6">
    <location>
        <begin position="176"/>
        <end position="195"/>
    </location>
</feature>
<evidence type="ECO:0000313" key="10">
    <source>
        <dbReference type="Proteomes" id="UP000503251"/>
    </source>
</evidence>
<evidence type="ECO:0000313" key="8">
    <source>
        <dbReference type="EMBL" id="TVM31718.1"/>
    </source>
</evidence>
<dbReference type="PANTHER" id="PTHR30086:SF20">
    <property type="entry name" value="ARGININE EXPORTER PROTEIN ARGO-RELATED"/>
    <property type="match status" value="1"/>
</dbReference>
<dbReference type="PANTHER" id="PTHR30086">
    <property type="entry name" value="ARGININE EXPORTER PROTEIN ARGO"/>
    <property type="match status" value="1"/>
</dbReference>
<feature type="transmembrane region" description="Helical" evidence="6">
    <location>
        <begin position="40"/>
        <end position="60"/>
    </location>
</feature>
<evidence type="ECO:0000256" key="6">
    <source>
        <dbReference type="SAM" id="Phobius"/>
    </source>
</evidence>
<dbReference type="RefSeq" id="WP_144306676.1">
    <property type="nucleotide sequence ID" value="NZ_CP039543.1"/>
</dbReference>
<dbReference type="EMBL" id="CP039543">
    <property type="protein sequence ID" value="QJT11113.1"/>
    <property type="molecule type" value="Genomic_DNA"/>
</dbReference>
<keyword evidence="10" id="KW-1185">Reference proteome</keyword>
<keyword evidence="4 6" id="KW-1133">Transmembrane helix</keyword>
<dbReference type="GO" id="GO:0033228">
    <property type="term" value="P:cysteine export across plasma membrane"/>
    <property type="evidence" value="ECO:0007669"/>
    <property type="project" value="TreeGrafter"/>
</dbReference>
<dbReference type="Pfam" id="PF01810">
    <property type="entry name" value="LysE"/>
    <property type="match status" value="1"/>
</dbReference>
<evidence type="ECO:0000313" key="7">
    <source>
        <dbReference type="EMBL" id="QJT11113.1"/>
    </source>
</evidence>
<protein>
    <submittedName>
        <fullName evidence="8">LysE family translocator</fullName>
    </submittedName>
</protein>
<evidence type="ECO:0000256" key="4">
    <source>
        <dbReference type="ARBA" id="ARBA00022989"/>
    </source>
</evidence>
<dbReference type="OrthoDB" id="9804822at2"/>
<dbReference type="Proteomes" id="UP000503251">
    <property type="component" value="Chromosome"/>
</dbReference>
<reference evidence="7 10" key="2">
    <citation type="submission" date="2019-04" db="EMBL/GenBank/DDBJ databases">
        <title>Isolation and culture of sulfate reducing bacteria from the cold seep of the South China Sea.</title>
        <authorList>
            <person name="Sun C."/>
            <person name="Liu R."/>
        </authorList>
    </citation>
    <scope>NUCLEOTIDE SEQUENCE [LARGE SCALE GENOMIC DNA]</scope>
    <source>
        <strain evidence="7 10">CS1</strain>
    </source>
</reference>
<evidence type="ECO:0000256" key="3">
    <source>
        <dbReference type="ARBA" id="ARBA00022692"/>
    </source>
</evidence>